<dbReference type="PRINTS" id="PR00413">
    <property type="entry name" value="HADHALOGNASE"/>
</dbReference>
<dbReference type="Gene3D" id="3.40.50.1000">
    <property type="entry name" value="HAD superfamily/HAD-like"/>
    <property type="match status" value="1"/>
</dbReference>
<proteinExistence type="inferred from homology"/>
<comment type="similarity">
    <text evidence="1">Belongs to the HAD-like hydrolase superfamily. S-2-haloalkanoic acid dehalogenase family.</text>
</comment>
<dbReference type="Proteomes" id="UP001500603">
    <property type="component" value="Unassembled WGS sequence"/>
</dbReference>
<dbReference type="PANTHER" id="PTHR43316">
    <property type="entry name" value="HYDROLASE, HALOACID DELAHOGENASE-RELATED"/>
    <property type="match status" value="1"/>
</dbReference>
<dbReference type="InterPro" id="IPR006328">
    <property type="entry name" value="2-HAD"/>
</dbReference>
<dbReference type="NCBIfam" id="TIGR01493">
    <property type="entry name" value="HAD-SF-IA-v2"/>
    <property type="match status" value="1"/>
</dbReference>
<evidence type="ECO:0000256" key="1">
    <source>
        <dbReference type="ARBA" id="ARBA00008106"/>
    </source>
</evidence>
<dbReference type="SFLD" id="SFLDS00003">
    <property type="entry name" value="Haloacid_Dehalogenase"/>
    <property type="match status" value="1"/>
</dbReference>
<dbReference type="InterPro" id="IPR023198">
    <property type="entry name" value="PGP-like_dom2"/>
</dbReference>
<organism evidence="3 4">
    <name type="scientific">Nocardia callitridis</name>
    <dbReference type="NCBI Taxonomy" id="648753"/>
    <lineage>
        <taxon>Bacteria</taxon>
        <taxon>Bacillati</taxon>
        <taxon>Actinomycetota</taxon>
        <taxon>Actinomycetes</taxon>
        <taxon>Mycobacteriales</taxon>
        <taxon>Nocardiaceae</taxon>
        <taxon>Nocardia</taxon>
    </lineage>
</organism>
<gene>
    <name evidence="3" type="ORF">GCM10023318_48960</name>
</gene>
<name>A0ABP9KU79_9NOCA</name>
<sequence length="241" mass="27075">MSIQDLAPIKAVMFDFYGTVVDMQGSLVRAMTPFLESKGYTENPPSRLVTWWRRTHFENSMIDGLLDRDHTPYRQIGFEAVKYTLERAGIDATDDEVRELFSNITRLDPFPDVVQALTDIKEHGLELYILSNGDPDLLAEGVPFSKTEHLWDRVISVAEADSFKPAKVTYQTATALVGLGRQEVLFVANHAFDCIGAKAAGLRTAFIDRRQRPFGNARYPADVTVSDMTELARLLETSIEV</sequence>
<evidence type="ECO:0000313" key="3">
    <source>
        <dbReference type="EMBL" id="GAA5063781.1"/>
    </source>
</evidence>
<keyword evidence="4" id="KW-1185">Reference proteome</keyword>
<evidence type="ECO:0000256" key="2">
    <source>
        <dbReference type="ARBA" id="ARBA00022801"/>
    </source>
</evidence>
<dbReference type="EMBL" id="BAABJM010000005">
    <property type="protein sequence ID" value="GAA5063781.1"/>
    <property type="molecule type" value="Genomic_DNA"/>
</dbReference>
<dbReference type="InterPro" id="IPR006439">
    <property type="entry name" value="HAD-SF_hydro_IA"/>
</dbReference>
<dbReference type="InterPro" id="IPR023214">
    <property type="entry name" value="HAD_sf"/>
</dbReference>
<protein>
    <submittedName>
        <fullName evidence="3">Haloacid dehalogenase type II</fullName>
    </submittedName>
</protein>
<dbReference type="NCBIfam" id="TIGR01428">
    <property type="entry name" value="HAD_type_II"/>
    <property type="match status" value="1"/>
</dbReference>
<dbReference type="Gene3D" id="1.10.150.240">
    <property type="entry name" value="Putative phosphatase, domain 2"/>
    <property type="match status" value="1"/>
</dbReference>
<dbReference type="SUPFAM" id="SSF56784">
    <property type="entry name" value="HAD-like"/>
    <property type="match status" value="1"/>
</dbReference>
<accession>A0ABP9KU79</accession>
<dbReference type="Pfam" id="PF00702">
    <property type="entry name" value="Hydrolase"/>
    <property type="match status" value="1"/>
</dbReference>
<reference evidence="4" key="1">
    <citation type="journal article" date="2019" name="Int. J. Syst. Evol. Microbiol.">
        <title>The Global Catalogue of Microorganisms (GCM) 10K type strain sequencing project: providing services to taxonomists for standard genome sequencing and annotation.</title>
        <authorList>
            <consortium name="The Broad Institute Genomics Platform"/>
            <consortium name="The Broad Institute Genome Sequencing Center for Infectious Disease"/>
            <person name="Wu L."/>
            <person name="Ma J."/>
        </authorList>
    </citation>
    <scope>NUCLEOTIDE SEQUENCE [LARGE SCALE GENOMIC DNA]</scope>
    <source>
        <strain evidence="4">JCM 18298</strain>
    </source>
</reference>
<dbReference type="SFLD" id="SFLDG01129">
    <property type="entry name" value="C1.5:_HAD__Beta-PGM__Phosphata"/>
    <property type="match status" value="1"/>
</dbReference>
<keyword evidence="2" id="KW-0378">Hydrolase</keyword>
<evidence type="ECO:0000313" key="4">
    <source>
        <dbReference type="Proteomes" id="UP001500603"/>
    </source>
</evidence>
<dbReference type="InterPro" id="IPR051540">
    <property type="entry name" value="S-2-haloacid_dehalogenase"/>
</dbReference>
<comment type="caution">
    <text evidence="3">The sequence shown here is derived from an EMBL/GenBank/DDBJ whole genome shotgun (WGS) entry which is preliminary data.</text>
</comment>
<dbReference type="PANTHER" id="PTHR43316:SF3">
    <property type="entry name" value="HALOACID DEHALOGENASE, TYPE II (AFU_ORTHOLOGUE AFUA_2G07750)-RELATED"/>
    <property type="match status" value="1"/>
</dbReference>
<dbReference type="RefSeq" id="WP_345498174.1">
    <property type="nucleotide sequence ID" value="NZ_BAABJM010000005.1"/>
</dbReference>
<dbReference type="InterPro" id="IPR036412">
    <property type="entry name" value="HAD-like_sf"/>
</dbReference>